<dbReference type="PANTHER" id="PTHR12864">
    <property type="entry name" value="RAN BINDING PROTEIN 9-RELATED"/>
    <property type="match status" value="1"/>
</dbReference>
<dbReference type="InterPro" id="IPR006594">
    <property type="entry name" value="LisH"/>
</dbReference>
<feature type="compositionally biased region" description="Polar residues" evidence="1">
    <location>
        <begin position="7"/>
        <end position="19"/>
    </location>
</feature>
<protein>
    <recommendedName>
        <fullName evidence="2">CRA domain-containing protein</fullName>
    </recommendedName>
</protein>
<comment type="caution">
    <text evidence="3">The sequence shown here is derived from an EMBL/GenBank/DDBJ whole genome shotgun (WGS) entry which is preliminary data.</text>
</comment>
<dbReference type="InterPro" id="IPR013144">
    <property type="entry name" value="CRA_dom"/>
</dbReference>
<feature type="domain" description="CRA" evidence="2">
    <location>
        <begin position="258"/>
        <end position="359"/>
    </location>
</feature>
<name>A0A9P5XQB7_9AGAR</name>
<dbReference type="PROSITE" id="PS50896">
    <property type="entry name" value="LISH"/>
    <property type="match status" value="1"/>
</dbReference>
<dbReference type="AlphaFoldDB" id="A0A9P5XQB7"/>
<feature type="region of interest" description="Disordered" evidence="1">
    <location>
        <begin position="1"/>
        <end position="28"/>
    </location>
</feature>
<evidence type="ECO:0000313" key="3">
    <source>
        <dbReference type="EMBL" id="KAF9454572.1"/>
    </source>
</evidence>
<dbReference type="SMART" id="SM00757">
    <property type="entry name" value="CRA"/>
    <property type="match status" value="1"/>
</dbReference>
<dbReference type="Proteomes" id="UP000807342">
    <property type="component" value="Unassembled WGS sequence"/>
</dbReference>
<reference evidence="3" key="1">
    <citation type="submission" date="2020-11" db="EMBL/GenBank/DDBJ databases">
        <authorList>
            <consortium name="DOE Joint Genome Institute"/>
            <person name="Ahrendt S."/>
            <person name="Riley R."/>
            <person name="Andreopoulos W."/>
            <person name="Labutti K."/>
            <person name="Pangilinan J."/>
            <person name="Ruiz-Duenas F.J."/>
            <person name="Barrasa J.M."/>
            <person name="Sanchez-Garcia M."/>
            <person name="Camarero S."/>
            <person name="Miyauchi S."/>
            <person name="Serrano A."/>
            <person name="Linde D."/>
            <person name="Babiker R."/>
            <person name="Drula E."/>
            <person name="Ayuso-Fernandez I."/>
            <person name="Pacheco R."/>
            <person name="Padilla G."/>
            <person name="Ferreira P."/>
            <person name="Barriuso J."/>
            <person name="Kellner H."/>
            <person name="Castanera R."/>
            <person name="Alfaro M."/>
            <person name="Ramirez L."/>
            <person name="Pisabarro A.G."/>
            <person name="Kuo A."/>
            <person name="Tritt A."/>
            <person name="Lipzen A."/>
            <person name="He G."/>
            <person name="Yan M."/>
            <person name="Ng V."/>
            <person name="Cullen D."/>
            <person name="Martin F."/>
            <person name="Rosso M.-N."/>
            <person name="Henrissat B."/>
            <person name="Hibbett D."/>
            <person name="Martinez A.T."/>
            <person name="Grigoriev I.V."/>
        </authorList>
    </citation>
    <scope>NUCLEOTIDE SEQUENCE</scope>
    <source>
        <strain evidence="3">MF-IS2</strain>
    </source>
</reference>
<dbReference type="OrthoDB" id="8048523at2759"/>
<feature type="region of interest" description="Disordered" evidence="1">
    <location>
        <begin position="191"/>
        <end position="254"/>
    </location>
</feature>
<evidence type="ECO:0000313" key="4">
    <source>
        <dbReference type="Proteomes" id="UP000807342"/>
    </source>
</evidence>
<dbReference type="Pfam" id="PF10607">
    <property type="entry name" value="CTLH"/>
    <property type="match status" value="1"/>
</dbReference>
<feature type="region of interest" description="Disordered" evidence="1">
    <location>
        <begin position="362"/>
        <end position="396"/>
    </location>
</feature>
<dbReference type="InterPro" id="IPR024964">
    <property type="entry name" value="CTLH/CRA"/>
</dbReference>
<gene>
    <name evidence="3" type="ORF">P691DRAFT_835004</name>
</gene>
<organism evidence="3 4">
    <name type="scientific">Macrolepiota fuliginosa MF-IS2</name>
    <dbReference type="NCBI Taxonomy" id="1400762"/>
    <lineage>
        <taxon>Eukaryota</taxon>
        <taxon>Fungi</taxon>
        <taxon>Dikarya</taxon>
        <taxon>Basidiomycota</taxon>
        <taxon>Agaricomycotina</taxon>
        <taxon>Agaricomycetes</taxon>
        <taxon>Agaricomycetidae</taxon>
        <taxon>Agaricales</taxon>
        <taxon>Agaricineae</taxon>
        <taxon>Agaricaceae</taxon>
        <taxon>Macrolepiota</taxon>
    </lineage>
</organism>
<proteinExistence type="predicted"/>
<keyword evidence="4" id="KW-1185">Reference proteome</keyword>
<evidence type="ECO:0000256" key="1">
    <source>
        <dbReference type="SAM" id="MobiDB-lite"/>
    </source>
</evidence>
<feature type="compositionally biased region" description="Basic and acidic residues" evidence="1">
    <location>
        <begin position="386"/>
        <end position="396"/>
    </location>
</feature>
<dbReference type="InterPro" id="IPR050618">
    <property type="entry name" value="Ubq-SigPath_Reg"/>
</dbReference>
<sequence>MPPPLPSTATNVASSSKNTKPPKGPLANPTAYQLRSLVMDYLCHRCYTRTAVAFGKDSTVRQLDADGDEIPQSKEKSISAGGEILELSKETLREAELRNEIRVKILSGRVDDAIELLNEHFPSVLAPPTPSSSKQNLVSSYPSTLEAMNASKHLIPTTTDSRHLLLNLRILGFTELCRTKPLVYCSPSLRTNEIDMSDPSTSEPLNLDPDGISRADDSMDTDAEADTDMDATTDGEDEELTPPNSASDPTAAEIGDDPHVLKLIQQGQKLYALLDQIGSQVEKELYAQELVNVGALLAYPVPENSPLARYLSMERREAVAEQINKAILVRTGQSPTSKIEVMTRYTTVLWALANEMKIKARPGAILPPTNQAQRTPTPPVPTKQAPDSDVRGDSYHFRPVVPPFNLQNFLELR</sequence>
<feature type="compositionally biased region" description="Acidic residues" evidence="1">
    <location>
        <begin position="218"/>
        <end position="240"/>
    </location>
</feature>
<dbReference type="EMBL" id="MU151053">
    <property type="protein sequence ID" value="KAF9454572.1"/>
    <property type="molecule type" value="Genomic_DNA"/>
</dbReference>
<evidence type="ECO:0000259" key="2">
    <source>
        <dbReference type="SMART" id="SM00757"/>
    </source>
</evidence>
<accession>A0A9P5XQB7</accession>